<dbReference type="Proteomes" id="UP001367508">
    <property type="component" value="Unassembled WGS sequence"/>
</dbReference>
<evidence type="ECO:0000313" key="3">
    <source>
        <dbReference type="Proteomes" id="UP001367508"/>
    </source>
</evidence>
<evidence type="ECO:0000256" key="1">
    <source>
        <dbReference type="SAM" id="MobiDB-lite"/>
    </source>
</evidence>
<organism evidence="2 3">
    <name type="scientific">Canavalia gladiata</name>
    <name type="common">Sword bean</name>
    <name type="synonym">Dolichos gladiatus</name>
    <dbReference type="NCBI Taxonomy" id="3824"/>
    <lineage>
        <taxon>Eukaryota</taxon>
        <taxon>Viridiplantae</taxon>
        <taxon>Streptophyta</taxon>
        <taxon>Embryophyta</taxon>
        <taxon>Tracheophyta</taxon>
        <taxon>Spermatophyta</taxon>
        <taxon>Magnoliopsida</taxon>
        <taxon>eudicotyledons</taxon>
        <taxon>Gunneridae</taxon>
        <taxon>Pentapetalae</taxon>
        <taxon>rosids</taxon>
        <taxon>fabids</taxon>
        <taxon>Fabales</taxon>
        <taxon>Fabaceae</taxon>
        <taxon>Papilionoideae</taxon>
        <taxon>50 kb inversion clade</taxon>
        <taxon>NPAAA clade</taxon>
        <taxon>indigoferoid/millettioid clade</taxon>
        <taxon>Phaseoleae</taxon>
        <taxon>Canavalia</taxon>
    </lineage>
</organism>
<sequence>MGLPNVASKRFITPGRTIFVLSLFWPNHHKLYLHLVPFVHALDQVKLENQGISSFEHTSHLKQSRGTSTRHYPRPVCKQDKPKTAAAWT</sequence>
<keyword evidence="3" id="KW-1185">Reference proteome</keyword>
<dbReference type="AlphaFoldDB" id="A0AAN9KRJ2"/>
<accession>A0AAN9KRJ2</accession>
<evidence type="ECO:0000313" key="2">
    <source>
        <dbReference type="EMBL" id="KAK7321082.1"/>
    </source>
</evidence>
<feature type="region of interest" description="Disordered" evidence="1">
    <location>
        <begin position="56"/>
        <end position="89"/>
    </location>
</feature>
<dbReference type="EMBL" id="JAYMYQ010000007">
    <property type="protein sequence ID" value="KAK7321082.1"/>
    <property type="molecule type" value="Genomic_DNA"/>
</dbReference>
<reference evidence="2 3" key="1">
    <citation type="submission" date="2024-01" db="EMBL/GenBank/DDBJ databases">
        <title>The genomes of 5 underutilized Papilionoideae crops provide insights into root nodulation and disease resistanc.</title>
        <authorList>
            <person name="Jiang F."/>
        </authorList>
    </citation>
    <scope>NUCLEOTIDE SEQUENCE [LARGE SCALE GENOMIC DNA]</scope>
    <source>
        <strain evidence="2">LVBAO_FW01</strain>
        <tissue evidence="2">Leaves</tissue>
    </source>
</reference>
<gene>
    <name evidence="2" type="ORF">VNO77_31262</name>
</gene>
<protein>
    <submittedName>
        <fullName evidence="2">Uncharacterized protein</fullName>
    </submittedName>
</protein>
<proteinExistence type="predicted"/>
<name>A0AAN9KRJ2_CANGL</name>
<comment type="caution">
    <text evidence="2">The sequence shown here is derived from an EMBL/GenBank/DDBJ whole genome shotgun (WGS) entry which is preliminary data.</text>
</comment>